<proteinExistence type="predicted"/>
<dbReference type="Proteomes" id="UP000799755">
    <property type="component" value="Unassembled WGS sequence"/>
</dbReference>
<dbReference type="EMBL" id="MU003503">
    <property type="protein sequence ID" value="KAF2472303.1"/>
    <property type="molecule type" value="Genomic_DNA"/>
</dbReference>
<keyword evidence="2" id="KW-1185">Reference proteome</keyword>
<name>A0ACB6QZ79_9PLEO</name>
<organism evidence="1 2">
    <name type="scientific">Lindgomyces ingoldianus</name>
    <dbReference type="NCBI Taxonomy" id="673940"/>
    <lineage>
        <taxon>Eukaryota</taxon>
        <taxon>Fungi</taxon>
        <taxon>Dikarya</taxon>
        <taxon>Ascomycota</taxon>
        <taxon>Pezizomycotina</taxon>
        <taxon>Dothideomycetes</taxon>
        <taxon>Pleosporomycetidae</taxon>
        <taxon>Pleosporales</taxon>
        <taxon>Lindgomycetaceae</taxon>
        <taxon>Lindgomyces</taxon>
    </lineage>
</organism>
<sequence length="879" mass="98332">MSGARKSGWGSLLSGAVAGIESRLDTILAEDDQASARSRAADAAAKQKAAEEAAAEKQRLQVEQGLSRNSSRSRPNSRLQDRLAKAVNKGGERPRSSSGASSDMPSRPESPALRSPAAVFDTSRTSIDSRVSEAALELPPRDDTAKADETQVESATRASTDSIPMSPRATSVISEQPTSMAMPSMSIPSIRTPQNTSPRQSLDSIRSRPSFDISTPADLDPPTSRSPAAVEAEFISLRKTHEEMLRDHREEHNSHLERIDALQSKLTYLSQQLASSAKAAASSPETTPTDKKLAEKDAQIAALMEEGQALSKTELKHLTTIKKMRTKAQETDKEVSVLKQRLTKAEKSIGDAVERARRAEAAEKAAQEKLKIVGRIEKDIEIIRAEREEAGLTIGELRRQLNDALQKAEDAEKRVQKGALEAERRVTASLKEDIDNLRIEKKLAEDRGKRELQEVQEEATRQQERAKVVELELRGEIANLETKLELLRSRSEEVSSSATGDSQAKLLRQVETLQTQYALASENWHGIESTLTSRVAALEKERDETAKRESDIRRKARDVNSKARRLEDELESISDHARTLEQDLSEQRTQTQKLQARLAHAETATQDARADLEREKKVWEADLQHRIEEEKAKWRLEMQSHSLSAESNFLRTDSPSAMNRKHSPDLLGLHGRRPMPRSISTTDMPLSPMDRIFDDRRPTSSRKSSHQPRTPEMGTPARQDSIPSSLSNMNGASLSQTPSIHTFDHDEPFENTSSPHRTINDMISVSTVGAGPSVQLVERMSAAVRRLESEKATSKEEMARLMAQRDEAREEVVALMREVEEKRVQDEKMEKMEKELRSMDERYQTTLEMLGEKSERVDELMGDVQDLKKIYRDLVESRL</sequence>
<comment type="caution">
    <text evidence="1">The sequence shown here is derived from an EMBL/GenBank/DDBJ whole genome shotgun (WGS) entry which is preliminary data.</text>
</comment>
<evidence type="ECO:0000313" key="1">
    <source>
        <dbReference type="EMBL" id="KAF2472303.1"/>
    </source>
</evidence>
<gene>
    <name evidence="1" type="ORF">BDR25DRAFT_259869</name>
</gene>
<reference evidence="1" key="1">
    <citation type="journal article" date="2020" name="Stud. Mycol.">
        <title>101 Dothideomycetes genomes: a test case for predicting lifestyles and emergence of pathogens.</title>
        <authorList>
            <person name="Haridas S."/>
            <person name="Albert R."/>
            <person name="Binder M."/>
            <person name="Bloem J."/>
            <person name="Labutti K."/>
            <person name="Salamov A."/>
            <person name="Andreopoulos B."/>
            <person name="Baker S."/>
            <person name="Barry K."/>
            <person name="Bills G."/>
            <person name="Bluhm B."/>
            <person name="Cannon C."/>
            <person name="Castanera R."/>
            <person name="Culley D."/>
            <person name="Daum C."/>
            <person name="Ezra D."/>
            <person name="Gonzalez J."/>
            <person name="Henrissat B."/>
            <person name="Kuo A."/>
            <person name="Liang C."/>
            <person name="Lipzen A."/>
            <person name="Lutzoni F."/>
            <person name="Magnuson J."/>
            <person name="Mondo S."/>
            <person name="Nolan M."/>
            <person name="Ohm R."/>
            <person name="Pangilinan J."/>
            <person name="Park H.-J."/>
            <person name="Ramirez L."/>
            <person name="Alfaro M."/>
            <person name="Sun H."/>
            <person name="Tritt A."/>
            <person name="Yoshinaga Y."/>
            <person name="Zwiers L.-H."/>
            <person name="Turgeon B."/>
            <person name="Goodwin S."/>
            <person name="Spatafora J."/>
            <person name="Crous P."/>
            <person name="Grigoriev I."/>
        </authorList>
    </citation>
    <scope>NUCLEOTIDE SEQUENCE</scope>
    <source>
        <strain evidence="1">ATCC 200398</strain>
    </source>
</reference>
<protein>
    <submittedName>
        <fullName evidence="1">Uncharacterized protein</fullName>
    </submittedName>
</protein>
<accession>A0ACB6QZ79</accession>
<evidence type="ECO:0000313" key="2">
    <source>
        <dbReference type="Proteomes" id="UP000799755"/>
    </source>
</evidence>